<evidence type="ECO:0000259" key="1">
    <source>
        <dbReference type="Pfam" id="PF00656"/>
    </source>
</evidence>
<protein>
    <recommendedName>
        <fullName evidence="1">Peptidase C14 caspase domain-containing protein</fullName>
    </recommendedName>
</protein>
<sequence>MLDSNIFEQGYALLIGTGVNASGQLHPAYNSTINDANWLGGILKDPARCAYKPEQVVTLTGADATRTNILREMDKISRAANEDSTVVIFFSGHSKRDDKEKSVLIPFGYEDGQDPAEFTIDSKRLCDSLAAMDVKRLVLLLNCCYATDVVITISSETEDELGLRNIPLSEAQMRKLSKGTGLVVMSSSLVSENSHTGYLEGNEPKNIYSAFTVGVGNALSGIGQRGDGLVHITDLASQCHKFVVDKTNNRQHTYFKLYCDDFPIAYYHGGLYSIAAVVGDNFTEEPDVADETTTIGVGANNISQPTMVFSGNIHVENGSLFVGCTFGDGAFFEYAQNT</sequence>
<dbReference type="Gene3D" id="3.40.50.1460">
    <property type="match status" value="1"/>
</dbReference>
<dbReference type="GO" id="GO:0004197">
    <property type="term" value="F:cysteine-type endopeptidase activity"/>
    <property type="evidence" value="ECO:0007669"/>
    <property type="project" value="InterPro"/>
</dbReference>
<keyword evidence="3" id="KW-1185">Reference proteome</keyword>
<reference evidence="2 3" key="1">
    <citation type="journal article" date="2018" name="New Phytol.">
        <title>Phylogenomics of Endogonaceae and evolution of mycorrhizas within Mucoromycota.</title>
        <authorList>
            <person name="Chang Y."/>
            <person name="Desiro A."/>
            <person name="Na H."/>
            <person name="Sandor L."/>
            <person name="Lipzen A."/>
            <person name="Clum A."/>
            <person name="Barry K."/>
            <person name="Grigoriev I.V."/>
            <person name="Martin F.M."/>
            <person name="Stajich J.E."/>
            <person name="Smith M.E."/>
            <person name="Bonito G."/>
            <person name="Spatafora J.W."/>
        </authorList>
    </citation>
    <scope>NUCLEOTIDE SEQUENCE [LARGE SCALE GENOMIC DNA]</scope>
    <source>
        <strain evidence="2 3">AD002</strain>
    </source>
</reference>
<evidence type="ECO:0000313" key="2">
    <source>
        <dbReference type="EMBL" id="RUS30452.1"/>
    </source>
</evidence>
<organism evidence="2 3">
    <name type="scientific">Jimgerdemannia flammicorona</name>
    <dbReference type="NCBI Taxonomy" id="994334"/>
    <lineage>
        <taxon>Eukaryota</taxon>
        <taxon>Fungi</taxon>
        <taxon>Fungi incertae sedis</taxon>
        <taxon>Mucoromycota</taxon>
        <taxon>Mucoromycotina</taxon>
        <taxon>Endogonomycetes</taxon>
        <taxon>Endogonales</taxon>
        <taxon>Endogonaceae</taxon>
        <taxon>Jimgerdemannia</taxon>
    </lineage>
</organism>
<dbReference type="GO" id="GO:0006508">
    <property type="term" value="P:proteolysis"/>
    <property type="evidence" value="ECO:0007669"/>
    <property type="project" value="InterPro"/>
</dbReference>
<comment type="caution">
    <text evidence="2">The sequence shown here is derived from an EMBL/GenBank/DDBJ whole genome shotgun (WGS) entry which is preliminary data.</text>
</comment>
<dbReference type="InterPro" id="IPR011600">
    <property type="entry name" value="Pept_C14_caspase"/>
</dbReference>
<gene>
    <name evidence="2" type="ORF">BC938DRAFT_479373</name>
</gene>
<name>A0A433QKZ3_9FUNG</name>
<dbReference type="EMBL" id="RBNJ01003844">
    <property type="protein sequence ID" value="RUS30452.1"/>
    <property type="molecule type" value="Genomic_DNA"/>
</dbReference>
<accession>A0A433QKZ3</accession>
<dbReference type="AlphaFoldDB" id="A0A433QKZ3"/>
<proteinExistence type="predicted"/>
<feature type="domain" description="Peptidase C14 caspase" evidence="1">
    <location>
        <begin position="10"/>
        <end position="244"/>
    </location>
</feature>
<evidence type="ECO:0000313" key="3">
    <source>
        <dbReference type="Proteomes" id="UP000274822"/>
    </source>
</evidence>
<dbReference type="Pfam" id="PF00656">
    <property type="entry name" value="Peptidase_C14"/>
    <property type="match status" value="1"/>
</dbReference>
<dbReference type="Proteomes" id="UP000274822">
    <property type="component" value="Unassembled WGS sequence"/>
</dbReference>